<dbReference type="GO" id="GO:0043138">
    <property type="term" value="F:3'-5' DNA helicase activity"/>
    <property type="evidence" value="ECO:0007669"/>
    <property type="project" value="UniProtKB-EC"/>
</dbReference>
<dbReference type="Pfam" id="PF19833">
    <property type="entry name" value="RecG_dom3_C"/>
    <property type="match status" value="1"/>
</dbReference>
<dbReference type="InterPro" id="IPR014001">
    <property type="entry name" value="Helicase_ATP-bd"/>
</dbReference>
<dbReference type="SUPFAM" id="SSF50249">
    <property type="entry name" value="Nucleic acid-binding proteins"/>
    <property type="match status" value="1"/>
</dbReference>
<name>A0A0W0GK81_9CHLR</name>
<dbReference type="SMART" id="SM00487">
    <property type="entry name" value="DEXDc"/>
    <property type="match status" value="1"/>
</dbReference>
<proteinExistence type="inferred from homology"/>
<evidence type="ECO:0000259" key="16">
    <source>
        <dbReference type="PROSITE" id="PS51192"/>
    </source>
</evidence>
<dbReference type="Pfam" id="PF17191">
    <property type="entry name" value="RecG_wedge"/>
    <property type="match status" value="1"/>
</dbReference>
<keyword evidence="9 15" id="KW-0233">DNA recombination</keyword>
<evidence type="ECO:0000256" key="6">
    <source>
        <dbReference type="ARBA" id="ARBA00022806"/>
    </source>
</evidence>
<sequence length="831" mass="91620">MSQSLEKLKAVISLEKKKGCLDTAVIGGLDKFLANWAPEASAGIANRTQLSRFNQFIGAFNYAGSPAAARPAALDRLIEFAEELEAAAKVTVASKLSPESGEPDFTVAESAPKYRRKPVSAKKAATPPVSSLELPVTAFKGVSDATAAKLKKLGIENVRDLLYHFPARHVDYSHTARISSLSPGPDQTIVANVWEVRPTTPGGRRSTEAILGDETGNIRALWFNNPYLARQIKNGDRLVISGRVSAWKGMLVFESPEWEKLEEKELVHTGRLVPVYPLTAGLYPRALRKLMKEVVDGFAPALEDYLPADIKERRRLADLPQSVAQAHFPAHEPSYNAARMRLAFDELFFLQLGVLARKRAWQHSQPAASITADQALLTRFVDSLPFKLTGAQRRSLDEILADLKRTEAMSRLLQGEVGSGKTVVATAAILMAVNAGFQAAFMAPTEILAEQHFCSVTAMLDRLAVQKQQGEHSVSYFGIVSDRPLTVALLIGDAKESGKSAVRDLVRNGGIDLIIGTHALIQKSMKFKRLGMAVIDEQHRFGVEQRQSLRQKGSNPHILVMTATPIPRTLALTLYGDLDLSVIDELPPGRQIIKTRWLKPEQRGSAYAFIKKQLAMKQQAFIVCPLVEESEAVQARAATAQYENLKMEVFPEYRLGLLHGRLTAAEKDSVMGAFKDGKLDILVSTPVIEVGIDVPNATVMLIESADRFGLSQLHQFRGRVGRGSEQSYCMLLAENPSEIANARLGVIEKTQDGFILAEEDLKLRGPGEFFGTRQSGLPDLKMAKLSDVPILEMAREEATRLFAEDPKLQKPEHRALYKELIRIWPQTGEWS</sequence>
<dbReference type="RefSeq" id="WP_058439847.1">
    <property type="nucleotide sequence ID" value="NZ_KQ758903.1"/>
</dbReference>
<dbReference type="STRING" id="1217799.DEALK_17780"/>
<dbReference type="InterPro" id="IPR001650">
    <property type="entry name" value="Helicase_C-like"/>
</dbReference>
<keyword evidence="8" id="KW-0238">DNA-binding</keyword>
<evidence type="ECO:0000256" key="14">
    <source>
        <dbReference type="ARBA" id="ARBA00048988"/>
    </source>
</evidence>
<accession>A0A0W0GK81</accession>
<keyword evidence="10 15" id="KW-0234">DNA repair</keyword>
<dbReference type="SUPFAM" id="SSF52540">
    <property type="entry name" value="P-loop containing nucleoside triphosphate hydrolases"/>
    <property type="match status" value="2"/>
</dbReference>
<evidence type="ECO:0000256" key="9">
    <source>
        <dbReference type="ARBA" id="ARBA00023172"/>
    </source>
</evidence>
<gene>
    <name evidence="18" type="ORF">DEALK_17780</name>
</gene>
<dbReference type="PROSITE" id="PS51194">
    <property type="entry name" value="HELICASE_CTER"/>
    <property type="match status" value="1"/>
</dbReference>
<keyword evidence="4 15" id="KW-0227">DNA damage</keyword>
<comment type="similarity">
    <text evidence="1 15">Belongs to the helicase family. RecG subfamily.</text>
</comment>
<dbReference type="InterPro" id="IPR033454">
    <property type="entry name" value="RecG_wedge"/>
</dbReference>
<evidence type="ECO:0000256" key="13">
    <source>
        <dbReference type="ARBA" id="ARBA00034808"/>
    </source>
</evidence>
<dbReference type="Gene3D" id="2.40.50.140">
    <property type="entry name" value="Nucleic acid-binding proteins"/>
    <property type="match status" value="1"/>
</dbReference>
<evidence type="ECO:0000256" key="4">
    <source>
        <dbReference type="ARBA" id="ARBA00022763"/>
    </source>
</evidence>
<evidence type="ECO:0000313" key="18">
    <source>
        <dbReference type="EMBL" id="KTB48931.1"/>
    </source>
</evidence>
<evidence type="ECO:0000256" key="15">
    <source>
        <dbReference type="RuleBase" id="RU363016"/>
    </source>
</evidence>
<dbReference type="InterPro" id="IPR027417">
    <property type="entry name" value="P-loop_NTPase"/>
</dbReference>
<keyword evidence="11" id="KW-0413">Isomerase</keyword>
<evidence type="ECO:0000313" key="19">
    <source>
        <dbReference type="Proteomes" id="UP000053947"/>
    </source>
</evidence>
<dbReference type="InterPro" id="IPR011545">
    <property type="entry name" value="DEAD/DEAH_box_helicase_dom"/>
</dbReference>
<dbReference type="GO" id="GO:0006310">
    <property type="term" value="P:DNA recombination"/>
    <property type="evidence" value="ECO:0007669"/>
    <property type="project" value="UniProtKB-UniRule"/>
</dbReference>
<dbReference type="GO" id="GO:0005524">
    <property type="term" value="F:ATP binding"/>
    <property type="evidence" value="ECO:0007669"/>
    <property type="project" value="UniProtKB-KW"/>
</dbReference>
<keyword evidence="6 15" id="KW-0347">Helicase</keyword>
<comment type="catalytic activity">
    <reaction evidence="14 15">
        <text>ATP + H2O = ADP + phosphate + H(+)</text>
        <dbReference type="Rhea" id="RHEA:13065"/>
        <dbReference type="ChEBI" id="CHEBI:15377"/>
        <dbReference type="ChEBI" id="CHEBI:15378"/>
        <dbReference type="ChEBI" id="CHEBI:30616"/>
        <dbReference type="ChEBI" id="CHEBI:43474"/>
        <dbReference type="ChEBI" id="CHEBI:456216"/>
        <dbReference type="EC" id="5.6.2.4"/>
    </reaction>
</comment>
<dbReference type="GO" id="GO:0016887">
    <property type="term" value="F:ATP hydrolysis activity"/>
    <property type="evidence" value="ECO:0007669"/>
    <property type="project" value="RHEA"/>
</dbReference>
<dbReference type="SMART" id="SM00490">
    <property type="entry name" value="HELICc"/>
    <property type="match status" value="1"/>
</dbReference>
<dbReference type="NCBIfam" id="TIGR00643">
    <property type="entry name" value="recG"/>
    <property type="match status" value="1"/>
</dbReference>
<dbReference type="CDD" id="cd04488">
    <property type="entry name" value="RecG_wedge_OBF"/>
    <property type="match status" value="1"/>
</dbReference>
<dbReference type="InterPro" id="IPR004609">
    <property type="entry name" value="ATP-dep_DNA_helicase_RecG"/>
</dbReference>
<evidence type="ECO:0000256" key="12">
    <source>
        <dbReference type="ARBA" id="ARBA00034617"/>
    </source>
</evidence>
<keyword evidence="5 15" id="KW-0378">Hydrolase</keyword>
<dbReference type="Pfam" id="PF00270">
    <property type="entry name" value="DEAD"/>
    <property type="match status" value="1"/>
</dbReference>
<comment type="catalytic activity">
    <reaction evidence="12 15">
        <text>Couples ATP hydrolysis with the unwinding of duplex DNA by translocating in the 3'-5' direction.</text>
        <dbReference type="EC" id="5.6.2.4"/>
    </reaction>
</comment>
<dbReference type="InterPro" id="IPR045562">
    <property type="entry name" value="RecG_dom3_C"/>
</dbReference>
<dbReference type="EMBL" id="LFDV01000002">
    <property type="protein sequence ID" value="KTB48931.1"/>
    <property type="molecule type" value="Genomic_DNA"/>
</dbReference>
<dbReference type="Pfam" id="PF00271">
    <property type="entry name" value="Helicase_C"/>
    <property type="match status" value="1"/>
</dbReference>
<dbReference type="PATRIC" id="fig|1217799.6.peg.1830"/>
<evidence type="ECO:0000256" key="8">
    <source>
        <dbReference type="ARBA" id="ARBA00023125"/>
    </source>
</evidence>
<dbReference type="OrthoDB" id="9804325at2"/>
<dbReference type="EC" id="5.6.2.4" evidence="13 15"/>
<evidence type="ECO:0000256" key="11">
    <source>
        <dbReference type="ARBA" id="ARBA00023235"/>
    </source>
</evidence>
<organism evidence="18 19">
    <name type="scientific">Dehalogenimonas alkenigignens</name>
    <dbReference type="NCBI Taxonomy" id="1217799"/>
    <lineage>
        <taxon>Bacteria</taxon>
        <taxon>Bacillati</taxon>
        <taxon>Chloroflexota</taxon>
        <taxon>Dehalococcoidia</taxon>
        <taxon>Dehalococcoidales</taxon>
        <taxon>Dehalococcoidaceae</taxon>
        <taxon>Dehalogenimonas</taxon>
    </lineage>
</organism>
<evidence type="ECO:0000256" key="7">
    <source>
        <dbReference type="ARBA" id="ARBA00022840"/>
    </source>
</evidence>
<comment type="caution">
    <text evidence="18">The sequence shown here is derived from an EMBL/GenBank/DDBJ whole genome shotgun (WGS) entry which is preliminary data.</text>
</comment>
<feature type="domain" description="Helicase ATP-binding" evidence="16">
    <location>
        <begin position="402"/>
        <end position="583"/>
    </location>
</feature>
<dbReference type="Proteomes" id="UP000053947">
    <property type="component" value="Unassembled WGS sequence"/>
</dbReference>
<evidence type="ECO:0000256" key="1">
    <source>
        <dbReference type="ARBA" id="ARBA00007504"/>
    </source>
</evidence>
<dbReference type="NCBIfam" id="NF008165">
    <property type="entry name" value="PRK10917.1-3"/>
    <property type="match status" value="1"/>
</dbReference>
<evidence type="ECO:0000256" key="5">
    <source>
        <dbReference type="ARBA" id="ARBA00022801"/>
    </source>
</evidence>
<reference evidence="18 19" key="1">
    <citation type="submission" date="2015-06" db="EMBL/GenBank/DDBJ databases">
        <title>Genome sequence of the organohalide-respiring Dehalogenimonas alkenigignens type strain (IP3-3T).</title>
        <authorList>
            <person name="Key T.A."/>
            <person name="Richmond D.P."/>
            <person name="Bowman K.S."/>
            <person name="Cho Y.-J."/>
            <person name="Chun J."/>
            <person name="da Costa M.S."/>
            <person name="Rainey F.A."/>
            <person name="Moe W.M."/>
        </authorList>
    </citation>
    <scope>NUCLEOTIDE SEQUENCE [LARGE SCALE GENOMIC DNA]</scope>
    <source>
        <strain evidence="18 19">IP3-3</strain>
    </source>
</reference>
<evidence type="ECO:0000256" key="2">
    <source>
        <dbReference type="ARBA" id="ARBA00017846"/>
    </source>
</evidence>
<dbReference type="CDD" id="cd17992">
    <property type="entry name" value="DEXHc_RecG"/>
    <property type="match status" value="1"/>
</dbReference>
<protein>
    <recommendedName>
        <fullName evidence="2 15">ATP-dependent DNA helicase RecG</fullName>
        <ecNumber evidence="13 15">5.6.2.4</ecNumber>
    </recommendedName>
</protein>
<keyword evidence="3 15" id="KW-0547">Nucleotide-binding</keyword>
<evidence type="ECO:0000256" key="3">
    <source>
        <dbReference type="ARBA" id="ARBA00022741"/>
    </source>
</evidence>
<dbReference type="PROSITE" id="PS51192">
    <property type="entry name" value="HELICASE_ATP_BIND_1"/>
    <property type="match status" value="1"/>
</dbReference>
<dbReference type="GO" id="GO:0003677">
    <property type="term" value="F:DNA binding"/>
    <property type="evidence" value="ECO:0007669"/>
    <property type="project" value="UniProtKB-KW"/>
</dbReference>
<feature type="domain" description="Helicase C-terminal" evidence="17">
    <location>
        <begin position="602"/>
        <end position="762"/>
    </location>
</feature>
<dbReference type="InterPro" id="IPR047112">
    <property type="entry name" value="RecG/Mfd"/>
</dbReference>
<dbReference type="InterPro" id="IPR012340">
    <property type="entry name" value="NA-bd_OB-fold"/>
</dbReference>
<dbReference type="PANTHER" id="PTHR47964">
    <property type="entry name" value="ATP-DEPENDENT DNA HELICASE HOMOLOG RECG, CHLOROPLASTIC"/>
    <property type="match status" value="1"/>
</dbReference>
<dbReference type="PANTHER" id="PTHR47964:SF1">
    <property type="entry name" value="ATP-DEPENDENT DNA HELICASE HOMOLOG RECG, CHLOROPLASTIC"/>
    <property type="match status" value="1"/>
</dbReference>
<dbReference type="AlphaFoldDB" id="A0A0W0GK81"/>
<evidence type="ECO:0000256" key="10">
    <source>
        <dbReference type="ARBA" id="ARBA00023204"/>
    </source>
</evidence>
<keyword evidence="7 15" id="KW-0067">ATP-binding</keyword>
<dbReference type="Gene3D" id="3.40.50.300">
    <property type="entry name" value="P-loop containing nucleotide triphosphate hydrolases"/>
    <property type="match status" value="2"/>
</dbReference>
<keyword evidence="19" id="KW-1185">Reference proteome</keyword>
<comment type="function">
    <text evidence="15">Plays a critical role in recombination and DNA repair. Helps process Holliday junction intermediates to mature products by catalyzing branch migration. Has replication fork regression activity, unwinds stalled or blocked replication forks to make a HJ that can be resolved. Has a DNA unwinding activity characteristic of a DNA helicase with 3'-5' polarity.</text>
</comment>
<dbReference type="GO" id="GO:0006281">
    <property type="term" value="P:DNA repair"/>
    <property type="evidence" value="ECO:0007669"/>
    <property type="project" value="UniProtKB-UniRule"/>
</dbReference>
<evidence type="ECO:0000259" key="17">
    <source>
        <dbReference type="PROSITE" id="PS51194"/>
    </source>
</evidence>
<dbReference type="NCBIfam" id="NF008168">
    <property type="entry name" value="PRK10917.2-2"/>
    <property type="match status" value="1"/>
</dbReference>